<dbReference type="Pfam" id="PF06035">
    <property type="entry name" value="Peptidase_C93"/>
    <property type="match status" value="1"/>
</dbReference>
<dbReference type="RefSeq" id="WP_196183838.1">
    <property type="nucleotide sequence ID" value="NZ_JADLJW010000074.1"/>
</dbReference>
<dbReference type="SUPFAM" id="SSF54001">
    <property type="entry name" value="Cysteine proteinases"/>
    <property type="match status" value="1"/>
</dbReference>
<dbReference type="Gene3D" id="3.10.620.30">
    <property type="match status" value="1"/>
</dbReference>
<dbReference type="InterPro" id="IPR038765">
    <property type="entry name" value="Papain-like_cys_pep_sf"/>
</dbReference>
<sequence>MPLFFAVASRTIAAFDWPEQGFAVAISWMLKTVVQRVGLAALLGGLLLGGLHADWDFSQISRKSQALYGPLGAGQGRIDAWQNLMATQKQGTELERLQVVNRFFNQQLHYVEDIDLWHEVDYWATPVQALIKGAGDCEDYAIAKYFSLRRMGIPSEKLRITYVKALRQNRAHMVLTYYSSPQAQPLVLDSLMDAIKPASQRTDLLPVYAFNGEGLWLTGATGNKKVGDTKRLSRWQDLLKKMQAEGFPAEPVY</sequence>
<evidence type="ECO:0000313" key="2">
    <source>
        <dbReference type="Proteomes" id="UP000639504"/>
    </source>
</evidence>
<dbReference type="InterPro" id="IPR010319">
    <property type="entry name" value="Transglutaminase-like_Cys_pept"/>
</dbReference>
<dbReference type="NCBIfam" id="NF045674">
    <property type="entry name" value="CystProtLapG"/>
    <property type="match status" value="1"/>
</dbReference>
<dbReference type="PANTHER" id="PTHR39327:SF1">
    <property type="entry name" value="BLR5470 PROTEIN"/>
    <property type="match status" value="1"/>
</dbReference>
<gene>
    <name evidence="1" type="ORF">IR015_28260</name>
</gene>
<dbReference type="Proteomes" id="UP000639504">
    <property type="component" value="Unassembled WGS sequence"/>
</dbReference>
<dbReference type="AlphaFoldDB" id="A0AAW4C154"/>
<protein>
    <submittedName>
        <fullName evidence="1">Transglutaminase-like cysteine peptidase</fullName>
    </submittedName>
</protein>
<comment type="caution">
    <text evidence="1">The sequence shown here is derived from an EMBL/GenBank/DDBJ whole genome shotgun (WGS) entry which is preliminary data.</text>
</comment>
<evidence type="ECO:0000313" key="1">
    <source>
        <dbReference type="EMBL" id="MBF8739303.1"/>
    </source>
</evidence>
<organism evidence="1 2">
    <name type="scientific">Pseudomonas putida</name>
    <name type="common">Arthrobacter siderocapsulatus</name>
    <dbReference type="NCBI Taxonomy" id="303"/>
    <lineage>
        <taxon>Bacteria</taxon>
        <taxon>Pseudomonadati</taxon>
        <taxon>Pseudomonadota</taxon>
        <taxon>Gammaproteobacteria</taxon>
        <taxon>Pseudomonadales</taxon>
        <taxon>Pseudomonadaceae</taxon>
        <taxon>Pseudomonas</taxon>
    </lineage>
</organism>
<reference evidence="1" key="1">
    <citation type="submission" date="2020-10" db="EMBL/GenBank/DDBJ databases">
        <title>Genome sequences of Pseudomonas isolates.</title>
        <authorList>
            <person name="Wessels L."/>
            <person name="Reich F."/>
            <person name="Hammerl J."/>
        </authorList>
    </citation>
    <scope>NUCLEOTIDE SEQUENCE</scope>
    <source>
        <strain evidence="1">20-MO00640-0</strain>
    </source>
</reference>
<accession>A0AAW4C154</accession>
<dbReference type="PANTHER" id="PTHR39327">
    <property type="match status" value="1"/>
</dbReference>
<dbReference type="EMBL" id="JADLKB010000076">
    <property type="protein sequence ID" value="MBF8739303.1"/>
    <property type="molecule type" value="Genomic_DNA"/>
</dbReference>
<proteinExistence type="predicted"/>
<name>A0AAW4C154_PSEPU</name>